<evidence type="ECO:0000256" key="1">
    <source>
        <dbReference type="SAM" id="Phobius"/>
    </source>
</evidence>
<feature type="transmembrane region" description="Helical" evidence="1">
    <location>
        <begin position="402"/>
        <end position="423"/>
    </location>
</feature>
<comment type="caution">
    <text evidence="2">The sequence shown here is derived from an EMBL/GenBank/DDBJ whole genome shotgun (WGS) entry which is preliminary data.</text>
</comment>
<feature type="transmembrane region" description="Helical" evidence="1">
    <location>
        <begin position="471"/>
        <end position="489"/>
    </location>
</feature>
<keyword evidence="1" id="KW-0812">Transmembrane</keyword>
<dbReference type="RefSeq" id="WP_352569924.1">
    <property type="nucleotide sequence ID" value="NZ_JAMYMY010000034.1"/>
</dbReference>
<accession>A0ABV1YDR0</accession>
<feature type="transmembrane region" description="Helical" evidence="1">
    <location>
        <begin position="93"/>
        <end position="111"/>
    </location>
</feature>
<dbReference type="EMBL" id="JAMYPJ010000010">
    <property type="protein sequence ID" value="MER8933253.1"/>
    <property type="molecule type" value="Genomic_DNA"/>
</dbReference>
<organism evidence="2 3">
    <name type="scientific">Mesorhizobium opportunistum</name>
    <dbReference type="NCBI Taxonomy" id="593909"/>
    <lineage>
        <taxon>Bacteria</taxon>
        <taxon>Pseudomonadati</taxon>
        <taxon>Pseudomonadota</taxon>
        <taxon>Alphaproteobacteria</taxon>
        <taxon>Hyphomicrobiales</taxon>
        <taxon>Phyllobacteriaceae</taxon>
        <taxon>Mesorhizobium</taxon>
    </lineage>
</organism>
<feature type="transmembrane region" description="Helical" evidence="1">
    <location>
        <begin position="6"/>
        <end position="27"/>
    </location>
</feature>
<evidence type="ECO:0000313" key="2">
    <source>
        <dbReference type="EMBL" id="MER8933253.1"/>
    </source>
</evidence>
<feature type="transmembrane region" description="Helical" evidence="1">
    <location>
        <begin position="432"/>
        <end position="451"/>
    </location>
</feature>
<feature type="transmembrane region" description="Helical" evidence="1">
    <location>
        <begin position="205"/>
        <end position="226"/>
    </location>
</feature>
<feature type="transmembrane region" description="Helical" evidence="1">
    <location>
        <begin position="331"/>
        <end position="348"/>
    </location>
</feature>
<evidence type="ECO:0000313" key="3">
    <source>
        <dbReference type="Proteomes" id="UP001464387"/>
    </source>
</evidence>
<reference evidence="2 3" key="1">
    <citation type="journal article" date="2024" name="Proc. Natl. Acad. Sci. U.S.A.">
        <title>The evolutionary genomics of adaptation to stress in wild rhizobium bacteria.</title>
        <authorList>
            <person name="Kehlet-Delgado H."/>
            <person name="Montoya A.P."/>
            <person name="Jensen K.T."/>
            <person name="Wendlandt C.E."/>
            <person name="Dexheimer C."/>
            <person name="Roberts M."/>
            <person name="Torres Martinez L."/>
            <person name="Friesen M.L."/>
            <person name="Griffitts J.S."/>
            <person name="Porter S.S."/>
        </authorList>
    </citation>
    <scope>NUCLEOTIDE SEQUENCE [LARGE SCALE GENOMIC DNA]</scope>
    <source>
        <strain evidence="2 3">M0729</strain>
    </source>
</reference>
<feature type="transmembrane region" description="Helical" evidence="1">
    <location>
        <begin position="496"/>
        <end position="515"/>
    </location>
</feature>
<feature type="transmembrane region" description="Helical" evidence="1">
    <location>
        <begin position="308"/>
        <end position="325"/>
    </location>
</feature>
<dbReference type="InterPro" id="IPR018746">
    <property type="entry name" value="DUF2298"/>
</dbReference>
<sequence>MESLVAMWLAILVTGLLAVPITGRLFPGETATHYFTGKILGWLICTYMAWLLSAFKLISFERSGVVVGLASLAAISALCSLGSKTMPRLRDILRWEMVFFLVYFAGVTLRAENPDIRNLEKFMDFGFVNAASRADYMPPPDPWWAGEPINYYYFGHVAAAWLTKLSGVPSDHGYNLMIGVLFAFTAIMAFCIVRDGLRPAKPAISMALAVSAAALVTLGGNFHSVLYGPLHGLSPTTLGREFRFPDSTRYVGFDPPTTDKVFTEMPAYGFTVGDLHAHLLNLPAGLLILLILFRLVGRRLADRSSAGASPAEILALGFLFAVSAMTNSWDAVSYGMLMGLAGLFIWLQPSQVDAKSLTWLVLRGVAVIAIACLLASPFLAAFKPFASNLRLAKAHTPIWQLAIVYGHVAVPCLVLLTGLFLWARDDAAWKSAAMLAALALLLVALPELVYVEDIYGGEYVRANTMFKFSFAAQPVAMLASVLLIGLLLSRGGLKTGASAAVLAIPLFATLSYFWATHAGIGKALASNALTLDGLGSIDRDRAADRPLLDWLRAQGAGQRILLVEASGDSYTDAGRLSAMSGVPTVMGWQNHEWLWRGDYGATVIRAEEVASFYSSKTPANACRILTKYGITHIAIGTVEREKYAALDESLFRGLGTVIVNSGPSILVRFDASTCPNGKSTDRMD</sequence>
<dbReference type="PANTHER" id="PTHR10790:SF51">
    <property type="entry name" value="TETRATRICOPEPTIDE REPEAT PROTEIN"/>
    <property type="match status" value="1"/>
</dbReference>
<gene>
    <name evidence="2" type="ORF">NKI33_09785</name>
</gene>
<proteinExistence type="predicted"/>
<keyword evidence="1" id="KW-1133">Transmembrane helix</keyword>
<dbReference type="PANTHER" id="PTHR10790">
    <property type="entry name" value="TPR-DOMAIN CONTAINING PROTEIN"/>
    <property type="match status" value="1"/>
</dbReference>
<feature type="transmembrane region" description="Helical" evidence="1">
    <location>
        <begin position="174"/>
        <end position="193"/>
    </location>
</feature>
<dbReference type="Proteomes" id="UP001464387">
    <property type="component" value="Unassembled WGS sequence"/>
</dbReference>
<keyword evidence="3" id="KW-1185">Reference proteome</keyword>
<feature type="transmembrane region" description="Helical" evidence="1">
    <location>
        <begin position="64"/>
        <end position="81"/>
    </location>
</feature>
<name>A0ABV1YDR0_9HYPH</name>
<protein>
    <submittedName>
        <fullName evidence="2">DUF2298 domain-containing protein</fullName>
    </submittedName>
</protein>
<feature type="transmembrane region" description="Helical" evidence="1">
    <location>
        <begin position="360"/>
        <end position="382"/>
    </location>
</feature>
<keyword evidence="1" id="KW-0472">Membrane</keyword>
<feature type="transmembrane region" description="Helical" evidence="1">
    <location>
        <begin position="39"/>
        <end position="58"/>
    </location>
</feature>
<dbReference type="Pfam" id="PF10060">
    <property type="entry name" value="DUF2298"/>
    <property type="match status" value="1"/>
</dbReference>
<feature type="transmembrane region" description="Helical" evidence="1">
    <location>
        <begin position="275"/>
        <end position="296"/>
    </location>
</feature>